<dbReference type="Pfam" id="PF11951">
    <property type="entry name" value="Fungal_trans_2"/>
    <property type="match status" value="1"/>
</dbReference>
<dbReference type="SMART" id="SM00066">
    <property type="entry name" value="GAL4"/>
    <property type="match status" value="1"/>
</dbReference>
<proteinExistence type="predicted"/>
<dbReference type="Proteomes" id="UP000011761">
    <property type="component" value="Unassembled WGS sequence"/>
</dbReference>
<evidence type="ECO:0000313" key="5">
    <source>
        <dbReference type="EMBL" id="EMC93483.1"/>
    </source>
</evidence>
<dbReference type="AlphaFoldDB" id="M2MPV9"/>
<dbReference type="GO" id="GO:0005634">
    <property type="term" value="C:nucleus"/>
    <property type="evidence" value="ECO:0007669"/>
    <property type="project" value="UniProtKB-SubCell"/>
</dbReference>
<dbReference type="eggNOG" id="ENOG502QW5G">
    <property type="taxonomic scope" value="Eukaryota"/>
</dbReference>
<gene>
    <name evidence="5" type="ORF">BAUCODRAFT_37166</name>
</gene>
<dbReference type="GeneID" id="19113167"/>
<dbReference type="PROSITE" id="PS50048">
    <property type="entry name" value="ZN2_CY6_FUNGAL_2"/>
    <property type="match status" value="1"/>
</dbReference>
<feature type="compositionally biased region" description="Polar residues" evidence="3">
    <location>
        <begin position="211"/>
        <end position="232"/>
    </location>
</feature>
<name>M2MPV9_BAUPA</name>
<feature type="region of interest" description="Disordered" evidence="3">
    <location>
        <begin position="1"/>
        <end position="91"/>
    </location>
</feature>
<dbReference type="PROSITE" id="PS00463">
    <property type="entry name" value="ZN2_CY6_FUNGAL_1"/>
    <property type="match status" value="1"/>
</dbReference>
<evidence type="ECO:0000313" key="6">
    <source>
        <dbReference type="Proteomes" id="UP000011761"/>
    </source>
</evidence>
<dbReference type="Pfam" id="PF00172">
    <property type="entry name" value="Zn_clus"/>
    <property type="match status" value="1"/>
</dbReference>
<evidence type="ECO:0000256" key="3">
    <source>
        <dbReference type="SAM" id="MobiDB-lite"/>
    </source>
</evidence>
<dbReference type="OMA" id="HWWLPND"/>
<keyword evidence="6" id="KW-1185">Reference proteome</keyword>
<dbReference type="PANTHER" id="PTHR37534:SF10">
    <property type="entry name" value="ZN(II)2CYS6 TRANSCRIPTION FACTOR (EUROFUNG)"/>
    <property type="match status" value="1"/>
</dbReference>
<dbReference type="HOGENOM" id="CLU_012945_0_0_1"/>
<feature type="compositionally biased region" description="Low complexity" evidence="3">
    <location>
        <begin position="125"/>
        <end position="139"/>
    </location>
</feature>
<dbReference type="InterPro" id="IPR036864">
    <property type="entry name" value="Zn2-C6_fun-type_DNA-bd_sf"/>
</dbReference>
<dbReference type="RefSeq" id="XP_007679254.1">
    <property type="nucleotide sequence ID" value="XM_007681064.1"/>
</dbReference>
<feature type="region of interest" description="Disordered" evidence="3">
    <location>
        <begin position="114"/>
        <end position="232"/>
    </location>
</feature>
<dbReference type="KEGG" id="bcom:BAUCODRAFT_37166"/>
<dbReference type="InterPro" id="IPR021858">
    <property type="entry name" value="Fun_TF"/>
</dbReference>
<dbReference type="OrthoDB" id="5278208at2759"/>
<dbReference type="PANTHER" id="PTHR37534">
    <property type="entry name" value="TRANSCRIPTIONAL ACTIVATOR PROTEIN UGA3"/>
    <property type="match status" value="1"/>
</dbReference>
<dbReference type="SUPFAM" id="SSF57701">
    <property type="entry name" value="Zn2/Cys6 DNA-binding domain"/>
    <property type="match status" value="1"/>
</dbReference>
<dbReference type="GO" id="GO:0008270">
    <property type="term" value="F:zinc ion binding"/>
    <property type="evidence" value="ECO:0007669"/>
    <property type="project" value="InterPro"/>
</dbReference>
<dbReference type="CDD" id="cd00067">
    <property type="entry name" value="GAL4"/>
    <property type="match status" value="1"/>
</dbReference>
<comment type="subcellular location">
    <subcellularLocation>
        <location evidence="1">Nucleus</location>
    </subcellularLocation>
</comment>
<accession>M2MPV9</accession>
<protein>
    <recommendedName>
        <fullName evidence="4">Zn(2)-C6 fungal-type domain-containing protein</fullName>
    </recommendedName>
</protein>
<dbReference type="GO" id="GO:0045944">
    <property type="term" value="P:positive regulation of transcription by RNA polymerase II"/>
    <property type="evidence" value="ECO:0007669"/>
    <property type="project" value="TreeGrafter"/>
</dbReference>
<dbReference type="InterPro" id="IPR001138">
    <property type="entry name" value="Zn2Cys6_DnaBD"/>
</dbReference>
<dbReference type="EMBL" id="KB445560">
    <property type="protein sequence ID" value="EMC93483.1"/>
    <property type="molecule type" value="Genomic_DNA"/>
</dbReference>
<organism evidence="5 6">
    <name type="scientific">Baudoinia panamericana (strain UAMH 10762)</name>
    <name type="common">Angels' share fungus</name>
    <name type="synonym">Baudoinia compniacensis (strain UAMH 10762)</name>
    <dbReference type="NCBI Taxonomy" id="717646"/>
    <lineage>
        <taxon>Eukaryota</taxon>
        <taxon>Fungi</taxon>
        <taxon>Dikarya</taxon>
        <taxon>Ascomycota</taxon>
        <taxon>Pezizomycotina</taxon>
        <taxon>Dothideomycetes</taxon>
        <taxon>Dothideomycetidae</taxon>
        <taxon>Mycosphaerellales</taxon>
        <taxon>Teratosphaeriaceae</taxon>
        <taxon>Baudoinia</taxon>
    </lineage>
</organism>
<dbReference type="Gene3D" id="4.10.240.10">
    <property type="entry name" value="Zn(2)-C6 fungal-type DNA-binding domain"/>
    <property type="match status" value="1"/>
</dbReference>
<dbReference type="STRING" id="717646.M2MPV9"/>
<dbReference type="GO" id="GO:0000981">
    <property type="term" value="F:DNA-binding transcription factor activity, RNA polymerase II-specific"/>
    <property type="evidence" value="ECO:0007669"/>
    <property type="project" value="InterPro"/>
</dbReference>
<sequence length="724" mass="82450">MDGQFPPPIPPYGAYYQAGPPPLYPPEPFQPALPPLKGFPMEDLGTYPEIADPSRAVLPSGSEQQQQPLAQRQRRRQPQGSEHVKHRRTRSGCYTCRQRRVKCDEAHPICERCRKGKRECSWPGSASSTSPSSAKPTESGSRDRASQETGSSGDEEGDEEGSGLPAIPDDEYEDDDQSEPQSATSDVRRPSDAAFAGQTIPSPIIDRTQPDQRSSSRPQVVRTSSRHTVGQDITQSRKWKTLTPDVRSFLKYHRDYLSYHHYAFKYDAGSFLKTTFLEIAMEDESEALLYGIVAFAAYHYAFARRLDGIRRFLQFYNQSITLLQKSVVKKRHNVATLLTILQLAAIEEFLGDWVNLMGHQRAAYQLMTELFTPQTIMQDETRRRILSWYIRFDLFASSMSGGDPMLGREWFAVHAQHYKRQTRDRPNDLGARLEDFFSTSRLLATDRTLLLAARKQNTIGNEQFLREATSLLTQSEQLKNKLTATFTDPSYFVHTFTKGPPPGEAALTDYRDPHFLYKGDLFPMNYVLIDFWAVELMFKAQMAAVMQQLPPPEVAELAMKSCKMFEAIQYTDDGPPGAILGCQASLGISAMFLPKERKYVDWSRRKFALIEQTGYIWPAKLREHFSGIWNEDVKHWWLPNQEGYPKLVRTLREFVKVRDEMPRDPTGENIKDMSGLFATMNISDSQSPPNEYLKGGMETDPVAFDAGLDISLAMDDDSPRNYWQ</sequence>
<keyword evidence="2" id="KW-0539">Nucleus</keyword>
<dbReference type="GO" id="GO:0000976">
    <property type="term" value="F:transcription cis-regulatory region binding"/>
    <property type="evidence" value="ECO:0007669"/>
    <property type="project" value="TreeGrafter"/>
</dbReference>
<feature type="domain" description="Zn(2)-C6 fungal-type" evidence="4">
    <location>
        <begin position="92"/>
        <end position="122"/>
    </location>
</feature>
<reference evidence="5 6" key="1">
    <citation type="journal article" date="2012" name="PLoS Pathog.">
        <title>Diverse lifestyles and strategies of plant pathogenesis encoded in the genomes of eighteen Dothideomycetes fungi.</title>
        <authorList>
            <person name="Ohm R.A."/>
            <person name="Feau N."/>
            <person name="Henrissat B."/>
            <person name="Schoch C.L."/>
            <person name="Horwitz B.A."/>
            <person name="Barry K.W."/>
            <person name="Condon B.J."/>
            <person name="Copeland A.C."/>
            <person name="Dhillon B."/>
            <person name="Glaser F."/>
            <person name="Hesse C.N."/>
            <person name="Kosti I."/>
            <person name="LaButti K."/>
            <person name="Lindquist E.A."/>
            <person name="Lucas S."/>
            <person name="Salamov A.A."/>
            <person name="Bradshaw R.E."/>
            <person name="Ciuffetti L."/>
            <person name="Hamelin R.C."/>
            <person name="Kema G.H.J."/>
            <person name="Lawrence C."/>
            <person name="Scott J.A."/>
            <person name="Spatafora J.W."/>
            <person name="Turgeon B.G."/>
            <person name="de Wit P.J.G.M."/>
            <person name="Zhong S."/>
            <person name="Goodwin S.B."/>
            <person name="Grigoriev I.V."/>
        </authorList>
    </citation>
    <scope>NUCLEOTIDE SEQUENCE [LARGE SCALE GENOMIC DNA]</scope>
    <source>
        <strain evidence="5 6">UAMH 10762</strain>
    </source>
</reference>
<evidence type="ECO:0000256" key="1">
    <source>
        <dbReference type="ARBA" id="ARBA00004123"/>
    </source>
</evidence>
<feature type="compositionally biased region" description="Acidic residues" evidence="3">
    <location>
        <begin position="168"/>
        <end position="178"/>
    </location>
</feature>
<evidence type="ECO:0000259" key="4">
    <source>
        <dbReference type="PROSITE" id="PS50048"/>
    </source>
</evidence>
<evidence type="ECO:0000256" key="2">
    <source>
        <dbReference type="ARBA" id="ARBA00023242"/>
    </source>
</evidence>
<feature type="compositionally biased region" description="Pro residues" evidence="3">
    <location>
        <begin position="19"/>
        <end position="34"/>
    </location>
</feature>
<feature type="compositionally biased region" description="Pro residues" evidence="3">
    <location>
        <begin position="1"/>
        <end position="11"/>
    </location>
</feature>